<comment type="caution">
    <text evidence="8">The sequence shown here is derived from an EMBL/GenBank/DDBJ whole genome shotgun (WGS) entry which is preliminary data.</text>
</comment>
<feature type="domain" description="Penicillin-binding protein transpeptidase" evidence="6">
    <location>
        <begin position="299"/>
        <end position="613"/>
    </location>
</feature>
<feature type="region of interest" description="Disordered" evidence="4">
    <location>
        <begin position="1"/>
        <end position="38"/>
    </location>
</feature>
<dbReference type="Gene3D" id="3.40.710.10">
    <property type="entry name" value="DD-peptidase/beta-lactamase superfamily"/>
    <property type="match status" value="1"/>
</dbReference>
<dbReference type="SUPFAM" id="SSF56601">
    <property type="entry name" value="beta-lactamase/transpeptidase-like"/>
    <property type="match status" value="1"/>
</dbReference>
<dbReference type="Gene3D" id="3.90.1310.10">
    <property type="entry name" value="Penicillin-binding protein 2a (Domain 2)"/>
    <property type="match status" value="1"/>
</dbReference>
<dbReference type="Pfam" id="PF03717">
    <property type="entry name" value="PBP_dimer"/>
    <property type="match status" value="1"/>
</dbReference>
<accession>A0A0R2QJX7</accession>
<evidence type="ECO:0000256" key="5">
    <source>
        <dbReference type="SAM" id="Phobius"/>
    </source>
</evidence>
<dbReference type="InterPro" id="IPR005311">
    <property type="entry name" value="PBP_dimer"/>
</dbReference>
<evidence type="ECO:0000313" key="8">
    <source>
        <dbReference type="EMBL" id="KRO48106.1"/>
    </source>
</evidence>
<organism evidence="8 9">
    <name type="scientific">Acidimicrobiia bacterium BACL6 MAG-120924-bin43</name>
    <dbReference type="NCBI Taxonomy" id="1655583"/>
    <lineage>
        <taxon>Bacteria</taxon>
        <taxon>Bacillati</taxon>
        <taxon>Actinomycetota</taxon>
        <taxon>Acidimicrobiia</taxon>
        <taxon>acIV cluster</taxon>
    </lineage>
</organism>
<evidence type="ECO:0000256" key="4">
    <source>
        <dbReference type="SAM" id="MobiDB-lite"/>
    </source>
</evidence>
<keyword evidence="5" id="KW-0812">Transmembrane</keyword>
<evidence type="ECO:0000259" key="6">
    <source>
        <dbReference type="Pfam" id="PF00905"/>
    </source>
</evidence>
<evidence type="ECO:0000256" key="2">
    <source>
        <dbReference type="ARBA" id="ARBA00007171"/>
    </source>
</evidence>
<feature type="compositionally biased region" description="Gly residues" evidence="4">
    <location>
        <begin position="1"/>
        <end position="10"/>
    </location>
</feature>
<dbReference type="PANTHER" id="PTHR30627:SF1">
    <property type="entry name" value="PEPTIDOGLYCAN D,D-TRANSPEPTIDASE FTSI"/>
    <property type="match status" value="1"/>
</dbReference>
<keyword evidence="3 5" id="KW-0472">Membrane</keyword>
<comment type="similarity">
    <text evidence="2">Belongs to the transpeptidase family.</text>
</comment>
<dbReference type="SUPFAM" id="SSF56519">
    <property type="entry name" value="Penicillin binding protein dimerisation domain"/>
    <property type="match status" value="1"/>
</dbReference>
<comment type="subcellular location">
    <subcellularLocation>
        <location evidence="1">Membrane</location>
    </subcellularLocation>
</comment>
<dbReference type="GO" id="GO:0071555">
    <property type="term" value="P:cell wall organization"/>
    <property type="evidence" value="ECO:0007669"/>
    <property type="project" value="TreeGrafter"/>
</dbReference>
<dbReference type="InterPro" id="IPR050515">
    <property type="entry name" value="Beta-lactam/transpept"/>
</dbReference>
<dbReference type="InterPro" id="IPR012338">
    <property type="entry name" value="Beta-lactam/transpept-like"/>
</dbReference>
<evidence type="ECO:0000259" key="7">
    <source>
        <dbReference type="Pfam" id="PF03717"/>
    </source>
</evidence>
<evidence type="ECO:0000256" key="1">
    <source>
        <dbReference type="ARBA" id="ARBA00004370"/>
    </source>
</evidence>
<gene>
    <name evidence="8" type="ORF">ABR75_03315</name>
</gene>
<dbReference type="GO" id="GO:0008658">
    <property type="term" value="F:penicillin binding"/>
    <property type="evidence" value="ECO:0007669"/>
    <property type="project" value="InterPro"/>
</dbReference>
<dbReference type="InterPro" id="IPR001460">
    <property type="entry name" value="PCN-bd_Tpept"/>
</dbReference>
<feature type="domain" description="Penicillin-binding protein dimerisation" evidence="7">
    <location>
        <begin position="109"/>
        <end position="256"/>
    </location>
</feature>
<dbReference type="Proteomes" id="UP000051017">
    <property type="component" value="Unassembled WGS sequence"/>
</dbReference>
<sequence length="643" mass="68588">MSVVAGGRGGRVPTSRVQPRRQSGNQSRQQARRQTNAVDVVRDRARTSVTSFYTNLQGGKIRFRLVAMYVLVSLLLVTMLVRVSYLQTVGAGAYREASVSQRTRISTARAERGSILDRNGLELALPVPTRTVFADPRIVVDPVATAHAIASVLGLSPEDELVLASKLQNMGSSFLYIARQATTEVSDALAALNLPGISSYPEQSRTLTSDGLRALVGRTDIDGIGISGLEEQFDELLAGADGRTVREVNSKGQSIPTGDDSSQAAVRGQDLVTTIDRNIQFQVDAIVTQQITRLNARGGAAIVMDSTTGEIYAMSTIRVNTDGTYTADSGNFAAVDAYEPGSVAKVFSISAALNEATVETNSVFKVPGKQVFNQGTRWVHSITDAYPHGLEEMTVRKIIVDSSNLGTVQIAQTMPAETLHKYLQEYGFGAKTDVNYPGESKGLLKSFNELRGTEKITTAYGYGYSASALQLIAGVNVVANNGVYVAPRLVSSVIDLDGINQPSTPSATHTVIKPEVAATMRSLMSDVVCFGTASLAKVPGMTVAGKTGTGYKRQDNGTYIKDDGSRAYFASFVGFLPAENPRFTVLVSIDEPDPASRDRFGGTAAAPVFANIAQVLINELDIRPAATDMGCLKVRPAELGAAH</sequence>
<name>A0A0R2QJX7_9ACTN</name>
<evidence type="ECO:0000313" key="9">
    <source>
        <dbReference type="Proteomes" id="UP000051017"/>
    </source>
</evidence>
<protein>
    <submittedName>
        <fullName evidence="8">Uncharacterized protein</fullName>
    </submittedName>
</protein>
<proteinExistence type="inferred from homology"/>
<dbReference type="GO" id="GO:0005886">
    <property type="term" value="C:plasma membrane"/>
    <property type="evidence" value="ECO:0007669"/>
    <property type="project" value="TreeGrafter"/>
</dbReference>
<keyword evidence="5" id="KW-1133">Transmembrane helix</keyword>
<reference evidence="8 9" key="1">
    <citation type="submission" date="2015-10" db="EMBL/GenBank/DDBJ databases">
        <title>Metagenome-Assembled Genomes uncover a global brackish microbiome.</title>
        <authorList>
            <person name="Hugerth L.W."/>
            <person name="Larsson J."/>
            <person name="Alneberg J."/>
            <person name="Lindh M.V."/>
            <person name="Legrand C."/>
            <person name="Pinhassi J."/>
            <person name="Andersson A.F."/>
        </authorList>
    </citation>
    <scope>NUCLEOTIDE SEQUENCE [LARGE SCALE GENOMIC DNA]</scope>
    <source>
        <strain evidence="8">BACL6 MAG-120924-bin43</strain>
    </source>
</reference>
<dbReference type="InterPro" id="IPR036138">
    <property type="entry name" value="PBP_dimer_sf"/>
</dbReference>
<evidence type="ECO:0000256" key="3">
    <source>
        <dbReference type="ARBA" id="ARBA00023136"/>
    </source>
</evidence>
<dbReference type="Gene3D" id="1.10.150.770">
    <property type="match status" value="1"/>
</dbReference>
<dbReference type="AlphaFoldDB" id="A0A0R2QJX7"/>
<feature type="transmembrane region" description="Helical" evidence="5">
    <location>
        <begin position="66"/>
        <end position="85"/>
    </location>
</feature>
<dbReference type="Gene3D" id="3.30.450.330">
    <property type="match status" value="1"/>
</dbReference>
<feature type="compositionally biased region" description="Polar residues" evidence="4">
    <location>
        <begin position="15"/>
        <end position="37"/>
    </location>
</feature>
<dbReference type="EMBL" id="LIBJ01000113">
    <property type="protein sequence ID" value="KRO48106.1"/>
    <property type="molecule type" value="Genomic_DNA"/>
</dbReference>
<dbReference type="Pfam" id="PF00905">
    <property type="entry name" value="Transpeptidase"/>
    <property type="match status" value="1"/>
</dbReference>
<dbReference type="PANTHER" id="PTHR30627">
    <property type="entry name" value="PEPTIDOGLYCAN D,D-TRANSPEPTIDASE"/>
    <property type="match status" value="1"/>
</dbReference>